<proteinExistence type="predicted"/>
<protein>
    <submittedName>
        <fullName evidence="1">Uncharacterized protein</fullName>
    </submittedName>
</protein>
<feature type="non-terminal residue" evidence="1">
    <location>
        <position position="71"/>
    </location>
</feature>
<name>A0A7C0U3W9_DESA2</name>
<comment type="caution">
    <text evidence="1">The sequence shown here is derived from an EMBL/GenBank/DDBJ whole genome shotgun (WGS) entry which is preliminary data.</text>
</comment>
<dbReference type="Proteomes" id="UP000886289">
    <property type="component" value="Unassembled WGS sequence"/>
</dbReference>
<dbReference type="EMBL" id="DRBS01000332">
    <property type="protein sequence ID" value="HDD44983.1"/>
    <property type="molecule type" value="Genomic_DNA"/>
</dbReference>
<reference evidence="1" key="1">
    <citation type="journal article" date="2020" name="mSystems">
        <title>Genome- and Community-Level Interaction Insights into Carbon Utilization and Element Cycling Functions of Hydrothermarchaeota in Hydrothermal Sediment.</title>
        <authorList>
            <person name="Zhou Z."/>
            <person name="Liu Y."/>
            <person name="Xu W."/>
            <person name="Pan J."/>
            <person name="Luo Z.H."/>
            <person name="Li M."/>
        </authorList>
    </citation>
    <scope>NUCLEOTIDE SEQUENCE [LARGE SCALE GENOMIC DNA]</scope>
    <source>
        <strain evidence="1">HyVt-233</strain>
    </source>
</reference>
<dbReference type="AlphaFoldDB" id="A0A7C0U3W9"/>
<sequence>MDKIKKALEKAEKFEENIQTKTTAYSKKVGKELVPVYTQTRVVPIDEKILLNNKIYSYFQDNLLTEQLRVL</sequence>
<accession>A0A7C0U3W9</accession>
<evidence type="ECO:0000313" key="1">
    <source>
        <dbReference type="EMBL" id="HDD44983.1"/>
    </source>
</evidence>
<organism evidence="1">
    <name type="scientific">Desulfofervidus auxilii</name>
    <dbReference type="NCBI Taxonomy" id="1621989"/>
    <lineage>
        <taxon>Bacteria</taxon>
        <taxon>Pseudomonadati</taxon>
        <taxon>Thermodesulfobacteriota</taxon>
        <taxon>Candidatus Desulfofervidia</taxon>
        <taxon>Candidatus Desulfofervidales</taxon>
        <taxon>Candidatus Desulfofervidaceae</taxon>
        <taxon>Candidatus Desulfofervidus</taxon>
    </lineage>
</organism>
<gene>
    <name evidence="1" type="ORF">ENG63_09030</name>
</gene>